<keyword evidence="1" id="KW-0472">Membrane</keyword>
<reference evidence="2" key="1">
    <citation type="submission" date="2017-08" db="EMBL/GenBank/DDBJ databases">
        <title>Complete Genome Sequence of Francisella noatunensis subsp. orientalis strain FNO190.</title>
        <authorList>
            <person name="Pereira F.L."/>
            <person name="Goncalves L.A."/>
            <person name="Guilherme T.C."/>
            <person name="Soares S.C."/>
            <person name="Dorella F.A."/>
            <person name="Carvalho A.F."/>
            <person name="Leibowitz M.P."/>
            <person name="Leal C.A.G."/>
            <person name="Azevedo V.A.C."/>
            <person name="Figueiredo H.C.P."/>
        </authorList>
    </citation>
    <scope>NUCLEOTIDE SEQUENCE</scope>
    <source>
        <strain evidence="2">FNO190</strain>
    </source>
</reference>
<keyword evidence="3" id="KW-1185">Reference proteome</keyword>
<proteinExistence type="predicted"/>
<evidence type="ECO:0000313" key="3">
    <source>
        <dbReference type="Proteomes" id="UP000035930"/>
    </source>
</evidence>
<dbReference type="EMBL" id="CP011923">
    <property type="protein sequence ID" value="AKN89065.1"/>
    <property type="molecule type" value="Genomic_DNA"/>
</dbReference>
<feature type="transmembrane region" description="Helical" evidence="1">
    <location>
        <begin position="6"/>
        <end position="25"/>
    </location>
</feature>
<sequence>MIIMLLSYLFVNKLYFIIYITLSLTI</sequence>
<organism evidence="2 3">
    <name type="scientific">Francisella orientalis</name>
    <dbReference type="NCBI Taxonomy" id="299583"/>
    <lineage>
        <taxon>Bacteria</taxon>
        <taxon>Pseudomonadati</taxon>
        <taxon>Pseudomonadota</taxon>
        <taxon>Gammaproteobacteria</taxon>
        <taxon>Thiotrichales</taxon>
        <taxon>Francisellaceae</taxon>
        <taxon>Francisella</taxon>
    </lineage>
</organism>
<name>A0ABM5U7N0_9GAMM</name>
<accession>A0ABM5U7N0</accession>
<evidence type="ECO:0000256" key="1">
    <source>
        <dbReference type="SAM" id="Phobius"/>
    </source>
</evidence>
<dbReference type="Proteomes" id="UP000035930">
    <property type="component" value="Chromosome"/>
</dbReference>
<protein>
    <submittedName>
        <fullName evidence="2">Uncharacterized protein</fullName>
    </submittedName>
</protein>
<gene>
    <name evidence="2" type="ORF">FNO190_1428</name>
</gene>
<keyword evidence="1" id="KW-1133">Transmembrane helix</keyword>
<evidence type="ECO:0000313" key="2">
    <source>
        <dbReference type="EMBL" id="AKN89065.1"/>
    </source>
</evidence>
<keyword evidence="1" id="KW-0812">Transmembrane</keyword>